<keyword evidence="2" id="KW-0560">Oxidoreductase</keyword>
<comment type="similarity">
    <text evidence="1 2">Belongs to the cytochrome P450 family.</text>
</comment>
<sequence>MHANPYSGVPVSDFDPYDSAVLANPYPHYERLREAGPWVWLERYGALAVARHEQVHAVLSKPDLFCSSAGVGLANFHTETPWRKPSIILEADPPNHGRIRKVVARVLSPASIGRLRSTFEAVAARMVDELVERGSFDIARELCEAFPTKAFGDAVGLPAEGREHLLPYGDMVFNGFGPINERFHERMKTSGEAVNWIAQVCRREALTTDGLGAQLYAAADDGEITHEEASMLVRTLLSAGLDTTIFTLCNAIVSFTAHPEQWALLHENPSLARQALEEVLRYDPTFHSFYRTTTQAVEVDGITLQPEQKVAVFIASANRDPRRWPGADTFDITRRATGHTGFGAGIHGCAGQMMARLEGEVLLTALARRVARIHREGEPVLHFNNTVRGLKSLPVSVEPSLAAVH</sequence>
<dbReference type="Gene3D" id="1.10.630.10">
    <property type="entry name" value="Cytochrome P450"/>
    <property type="match status" value="1"/>
</dbReference>
<dbReference type="AlphaFoldDB" id="A0A6G8IKA7"/>
<dbReference type="GO" id="GO:0016705">
    <property type="term" value="F:oxidoreductase activity, acting on paired donors, with incorporation or reduction of molecular oxygen"/>
    <property type="evidence" value="ECO:0007669"/>
    <property type="project" value="InterPro"/>
</dbReference>
<dbReference type="InterPro" id="IPR001128">
    <property type="entry name" value="Cyt_P450"/>
</dbReference>
<dbReference type="KEGG" id="hcz:G9Q37_15470"/>
<dbReference type="Pfam" id="PF00067">
    <property type="entry name" value="p450"/>
    <property type="match status" value="1"/>
</dbReference>
<dbReference type="Proteomes" id="UP000503162">
    <property type="component" value="Chromosome"/>
</dbReference>
<protein>
    <submittedName>
        <fullName evidence="3">Cytochrome P450</fullName>
    </submittedName>
</protein>
<gene>
    <name evidence="3" type="ORF">G9Q37_15470</name>
</gene>
<accession>A0A6G8IKA7</accession>
<dbReference type="PRINTS" id="PR00359">
    <property type="entry name" value="BP450"/>
</dbReference>
<dbReference type="InterPro" id="IPR002397">
    <property type="entry name" value="Cyt_P450_B"/>
</dbReference>
<dbReference type="RefSeq" id="WP_166228543.1">
    <property type="nucleotide sequence ID" value="NZ_CP049989.1"/>
</dbReference>
<evidence type="ECO:0000313" key="4">
    <source>
        <dbReference type="Proteomes" id="UP000503162"/>
    </source>
</evidence>
<dbReference type="PANTHER" id="PTHR46696">
    <property type="entry name" value="P450, PUTATIVE (EUROFUNG)-RELATED"/>
    <property type="match status" value="1"/>
</dbReference>
<dbReference type="EMBL" id="CP049989">
    <property type="protein sequence ID" value="QIM53458.1"/>
    <property type="molecule type" value="Genomic_DNA"/>
</dbReference>
<dbReference type="SUPFAM" id="SSF48264">
    <property type="entry name" value="Cytochrome P450"/>
    <property type="match status" value="1"/>
</dbReference>
<dbReference type="CDD" id="cd11037">
    <property type="entry name" value="CYP199A2-like"/>
    <property type="match status" value="1"/>
</dbReference>
<evidence type="ECO:0000313" key="3">
    <source>
        <dbReference type="EMBL" id="QIM53458.1"/>
    </source>
</evidence>
<dbReference type="GO" id="GO:0005506">
    <property type="term" value="F:iron ion binding"/>
    <property type="evidence" value="ECO:0007669"/>
    <property type="project" value="InterPro"/>
</dbReference>
<keyword evidence="2" id="KW-0479">Metal-binding</keyword>
<evidence type="ECO:0000256" key="1">
    <source>
        <dbReference type="ARBA" id="ARBA00010617"/>
    </source>
</evidence>
<keyword evidence="2" id="KW-0408">Iron</keyword>
<proteinExistence type="inferred from homology"/>
<keyword evidence="4" id="KW-1185">Reference proteome</keyword>
<dbReference type="PROSITE" id="PS00086">
    <property type="entry name" value="CYTOCHROME_P450"/>
    <property type="match status" value="1"/>
</dbReference>
<dbReference type="PANTHER" id="PTHR46696:SF1">
    <property type="entry name" value="CYTOCHROME P450 YJIB-RELATED"/>
    <property type="match status" value="1"/>
</dbReference>
<dbReference type="InterPro" id="IPR017972">
    <property type="entry name" value="Cyt_P450_CS"/>
</dbReference>
<keyword evidence="2" id="KW-0349">Heme</keyword>
<name>A0A6G8IKA7_9BURK</name>
<keyword evidence="2" id="KW-0503">Monooxygenase</keyword>
<evidence type="ECO:0000256" key="2">
    <source>
        <dbReference type="RuleBase" id="RU000461"/>
    </source>
</evidence>
<dbReference type="GO" id="GO:0004497">
    <property type="term" value="F:monooxygenase activity"/>
    <property type="evidence" value="ECO:0007669"/>
    <property type="project" value="UniProtKB-KW"/>
</dbReference>
<reference evidence="3 4" key="1">
    <citation type="submission" date="2020-03" db="EMBL/GenBank/DDBJ databases">
        <title>Hydrogenophaga sp. nov. isolated from cyanobacterial mat.</title>
        <authorList>
            <person name="Thorat V."/>
            <person name="Kirdat K."/>
            <person name="Tiwarekar B."/>
            <person name="Costa E.D."/>
            <person name="Yadav A."/>
        </authorList>
    </citation>
    <scope>NUCLEOTIDE SEQUENCE [LARGE SCALE GENOMIC DNA]</scope>
    <source>
        <strain evidence="3 4">BA0156</strain>
    </source>
</reference>
<dbReference type="GO" id="GO:0020037">
    <property type="term" value="F:heme binding"/>
    <property type="evidence" value="ECO:0007669"/>
    <property type="project" value="InterPro"/>
</dbReference>
<organism evidence="3 4">
    <name type="scientific">Hydrogenophaga crocea</name>
    <dbReference type="NCBI Taxonomy" id="2716225"/>
    <lineage>
        <taxon>Bacteria</taxon>
        <taxon>Pseudomonadati</taxon>
        <taxon>Pseudomonadota</taxon>
        <taxon>Betaproteobacteria</taxon>
        <taxon>Burkholderiales</taxon>
        <taxon>Comamonadaceae</taxon>
        <taxon>Hydrogenophaga</taxon>
    </lineage>
</organism>
<dbReference type="InterPro" id="IPR036396">
    <property type="entry name" value="Cyt_P450_sf"/>
</dbReference>